<reference evidence="2 3" key="1">
    <citation type="submission" date="2024-01" db="EMBL/GenBank/DDBJ databases">
        <title>Genome assemblies of Stephania.</title>
        <authorList>
            <person name="Yang L."/>
        </authorList>
    </citation>
    <scope>NUCLEOTIDE SEQUENCE [LARGE SCALE GENOMIC DNA]</scope>
    <source>
        <strain evidence="2">QJT</strain>
        <tissue evidence="2">Leaf</tissue>
    </source>
</reference>
<name>A0AAP0JRJ0_9MAGN</name>
<gene>
    <name evidence="2" type="ORF">Sjap_009093</name>
</gene>
<dbReference type="EMBL" id="JBBNAE010000003">
    <property type="protein sequence ID" value="KAK9138499.1"/>
    <property type="molecule type" value="Genomic_DNA"/>
</dbReference>
<organism evidence="2 3">
    <name type="scientific">Stephania japonica</name>
    <dbReference type="NCBI Taxonomy" id="461633"/>
    <lineage>
        <taxon>Eukaryota</taxon>
        <taxon>Viridiplantae</taxon>
        <taxon>Streptophyta</taxon>
        <taxon>Embryophyta</taxon>
        <taxon>Tracheophyta</taxon>
        <taxon>Spermatophyta</taxon>
        <taxon>Magnoliopsida</taxon>
        <taxon>Ranunculales</taxon>
        <taxon>Menispermaceae</taxon>
        <taxon>Menispermoideae</taxon>
        <taxon>Cissampelideae</taxon>
        <taxon>Stephania</taxon>
    </lineage>
</organism>
<dbReference type="Proteomes" id="UP001417504">
    <property type="component" value="Unassembled WGS sequence"/>
</dbReference>
<accession>A0AAP0JRJ0</accession>
<feature type="region of interest" description="Disordered" evidence="1">
    <location>
        <begin position="40"/>
        <end position="123"/>
    </location>
</feature>
<dbReference type="AlphaFoldDB" id="A0AAP0JRJ0"/>
<protein>
    <submittedName>
        <fullName evidence="2">Uncharacterized protein</fullName>
    </submittedName>
</protein>
<proteinExistence type="predicted"/>
<keyword evidence="3" id="KW-1185">Reference proteome</keyword>
<evidence type="ECO:0000313" key="3">
    <source>
        <dbReference type="Proteomes" id="UP001417504"/>
    </source>
</evidence>
<evidence type="ECO:0000313" key="2">
    <source>
        <dbReference type="EMBL" id="KAK9138499.1"/>
    </source>
</evidence>
<sequence>MGPVVESPGVRVCAPDEARGELVLTLVGVVDGSLSSPLLGPSVGGLRCRLRRGPPAADQRVTASPVQQPSRRRKGGEPPLPSPLHGLYGVGEEELPRGAPPPPPPIRRGWGSLVGPHRPQQRQ</sequence>
<evidence type="ECO:0000256" key="1">
    <source>
        <dbReference type="SAM" id="MobiDB-lite"/>
    </source>
</evidence>
<comment type="caution">
    <text evidence="2">The sequence shown here is derived from an EMBL/GenBank/DDBJ whole genome shotgun (WGS) entry which is preliminary data.</text>
</comment>